<accession>A0A6M3KAN5</accession>
<sequence length="382" mass="43026">MWQNDNSCQGKSEIRNGLTRDRAIDLSIRIWAELAETGGDYSEKEKIASRYGNFDCNCPLCEYAGKEGCRIGVTPMECPHCPYYQKYGLCEEPGKPYDNWVCSYSSEDAKSFLDQLLQLKGDKVYKVVASIDGVLHSLTKGYGQDLIYEEGKILDAPEGSMGIFVEPDMTAAHNQAQANSGYWFTDPSKSQYVAIHEAVPLGEQLLITRETFFSNRTRYPAILLGKEVWNNKLSRPEPRFKVGDRVRLLYNCQASGTNSRKVGNIYTVTNITWGFSDSITGEDIDHPHYHYPIEGASPLDEDWLELVPPEEKWVNVTSECTLTWYPCDGVSLISVHHKGARILLIGADGNGFFDRAKESYKLEIGTHSTCGSWFKILHKQAI</sequence>
<organism evidence="1">
    <name type="scientific">viral metagenome</name>
    <dbReference type="NCBI Taxonomy" id="1070528"/>
    <lineage>
        <taxon>unclassified sequences</taxon>
        <taxon>metagenomes</taxon>
        <taxon>organismal metagenomes</taxon>
    </lineage>
</organism>
<protein>
    <submittedName>
        <fullName evidence="1">Uncharacterized protein</fullName>
    </submittedName>
</protein>
<proteinExistence type="predicted"/>
<name>A0A6M3KAN5_9ZZZZ</name>
<reference evidence="1" key="1">
    <citation type="submission" date="2020-03" db="EMBL/GenBank/DDBJ databases">
        <title>The deep terrestrial virosphere.</title>
        <authorList>
            <person name="Holmfeldt K."/>
            <person name="Nilsson E."/>
            <person name="Simone D."/>
            <person name="Lopez-Fernandez M."/>
            <person name="Wu X."/>
            <person name="de Brujin I."/>
            <person name="Lundin D."/>
            <person name="Andersson A."/>
            <person name="Bertilsson S."/>
            <person name="Dopson M."/>
        </authorList>
    </citation>
    <scope>NUCLEOTIDE SEQUENCE</scope>
    <source>
        <strain evidence="1">MM415A00966</strain>
    </source>
</reference>
<dbReference type="EMBL" id="MT142360">
    <property type="protein sequence ID" value="QJA78937.1"/>
    <property type="molecule type" value="Genomic_DNA"/>
</dbReference>
<evidence type="ECO:0000313" key="1">
    <source>
        <dbReference type="EMBL" id="QJA78937.1"/>
    </source>
</evidence>
<gene>
    <name evidence="1" type="ORF">MM415A00966_0006</name>
</gene>
<dbReference type="AlphaFoldDB" id="A0A6M3KAN5"/>